<name>A0A1G6MWM2_9FIRM</name>
<dbReference type="Proteomes" id="UP000198943">
    <property type="component" value="Unassembled WGS sequence"/>
</dbReference>
<gene>
    <name evidence="1" type="ORF">SAMN04487864_11116</name>
</gene>
<proteinExistence type="predicted"/>
<protein>
    <submittedName>
        <fullName evidence="1">Uncharacterized protein</fullName>
    </submittedName>
</protein>
<evidence type="ECO:0000313" key="2">
    <source>
        <dbReference type="Proteomes" id="UP000198943"/>
    </source>
</evidence>
<sequence length="105" mass="12606">MKDREFVFRRKNDYKINDIKYDEKDFNADDYKVQIAFLFVDKVLDKDGNVESVITDDDYEHAMNMFNNLPQEDLKDVLYIRCETAEIVNLDQWKNVKNSDLKKTI</sequence>
<dbReference type="EMBL" id="FMYW01000011">
    <property type="protein sequence ID" value="SDC59998.1"/>
    <property type="molecule type" value="Genomic_DNA"/>
</dbReference>
<accession>A0A1G6MWM2</accession>
<dbReference type="AlphaFoldDB" id="A0A1G6MWM2"/>
<evidence type="ECO:0000313" key="1">
    <source>
        <dbReference type="EMBL" id="SDC59998.1"/>
    </source>
</evidence>
<keyword evidence="2" id="KW-1185">Reference proteome</keyword>
<reference evidence="2" key="1">
    <citation type="submission" date="2016-10" db="EMBL/GenBank/DDBJ databases">
        <authorList>
            <person name="Varghese N."/>
            <person name="Submissions S."/>
        </authorList>
    </citation>
    <scope>NUCLEOTIDE SEQUENCE [LARGE SCALE GENOMIC DNA]</scope>
    <source>
        <strain evidence="2">DSM 11005</strain>
    </source>
</reference>
<organism evidence="1 2">
    <name type="scientific">Succiniclasticum ruminis</name>
    <dbReference type="NCBI Taxonomy" id="40841"/>
    <lineage>
        <taxon>Bacteria</taxon>
        <taxon>Bacillati</taxon>
        <taxon>Bacillota</taxon>
        <taxon>Negativicutes</taxon>
        <taxon>Acidaminococcales</taxon>
        <taxon>Acidaminococcaceae</taxon>
        <taxon>Succiniclasticum</taxon>
    </lineage>
</organism>
<dbReference type="RefSeq" id="WP_093730737.1">
    <property type="nucleotide sequence ID" value="NZ_FMYW01000011.1"/>
</dbReference>